<dbReference type="InterPro" id="IPR025476">
    <property type="entry name" value="Helitron_helicase-like"/>
</dbReference>
<organism evidence="2 3">
    <name type="scientific">Calocera cornea HHB12733</name>
    <dbReference type="NCBI Taxonomy" id="1353952"/>
    <lineage>
        <taxon>Eukaryota</taxon>
        <taxon>Fungi</taxon>
        <taxon>Dikarya</taxon>
        <taxon>Basidiomycota</taxon>
        <taxon>Agaricomycotina</taxon>
        <taxon>Dacrymycetes</taxon>
        <taxon>Dacrymycetales</taxon>
        <taxon>Dacrymycetaceae</taxon>
        <taxon>Calocera</taxon>
    </lineage>
</organism>
<dbReference type="OrthoDB" id="3267861at2759"/>
<keyword evidence="3" id="KW-1185">Reference proteome</keyword>
<reference evidence="2 3" key="1">
    <citation type="journal article" date="2016" name="Mol. Biol. Evol.">
        <title>Comparative Genomics of Early-Diverging Mushroom-Forming Fungi Provides Insights into the Origins of Lignocellulose Decay Capabilities.</title>
        <authorList>
            <person name="Nagy L.G."/>
            <person name="Riley R."/>
            <person name="Tritt A."/>
            <person name="Adam C."/>
            <person name="Daum C."/>
            <person name="Floudas D."/>
            <person name="Sun H."/>
            <person name="Yadav J.S."/>
            <person name="Pangilinan J."/>
            <person name="Larsson K.H."/>
            <person name="Matsuura K."/>
            <person name="Barry K."/>
            <person name="Labutti K."/>
            <person name="Kuo R."/>
            <person name="Ohm R.A."/>
            <person name="Bhattacharya S.S."/>
            <person name="Shirouzu T."/>
            <person name="Yoshinaga Y."/>
            <person name="Martin F.M."/>
            <person name="Grigoriev I.V."/>
            <person name="Hibbett D.S."/>
        </authorList>
    </citation>
    <scope>NUCLEOTIDE SEQUENCE [LARGE SCALE GENOMIC DNA]</scope>
    <source>
        <strain evidence="2 3">HHB12733</strain>
    </source>
</reference>
<name>A0A165JZ64_9BASI</name>
<sequence length="420" mass="47789">MLVAKNPVVATQSFHVIMASFVQSVLRYGRNGPGLFRTCTGYYGMVEAQGQGMLHCHFVVWLKEHLIPQSMVEQMLVDCNYERTVIEWLEGILKCELPDDEMVVPKTVTQPVLSKPDPHSCQPLNTSVMSNTKFFCLFSNDVQILAEPCNWHIHNHTCWKYLRPLEKQSDENCWMQMDGITHPNSTIDKTGSITLQCRHPWSSNYNNVCLYFSLCNMDIEFIGLGQGAEALMYYITDYVMKVALPLYKGLATLSHAITMLGTTNLNPEMSDMSCHYLVHVVNLMMGKHKMSQQQVMAHLLGNGDKYCSDSFCPLFLGTFKQYVLDHLQEGMGPIDSLNMLYLCQCQDDMSNTSLNVDHTYDEMVYLSFAGESITVSNQLQDYIYCPAQPFLEHVSLWFFISNMDKVPLSAEHTQLAHVEG</sequence>
<evidence type="ECO:0000313" key="3">
    <source>
        <dbReference type="Proteomes" id="UP000076842"/>
    </source>
</evidence>
<dbReference type="Proteomes" id="UP000076842">
    <property type="component" value="Unassembled WGS sequence"/>
</dbReference>
<dbReference type="EMBL" id="KV423916">
    <property type="protein sequence ID" value="KZT62458.1"/>
    <property type="molecule type" value="Genomic_DNA"/>
</dbReference>
<dbReference type="STRING" id="1353952.A0A165JZ64"/>
<evidence type="ECO:0000259" key="1">
    <source>
        <dbReference type="Pfam" id="PF14214"/>
    </source>
</evidence>
<gene>
    <name evidence="2" type="ORF">CALCODRAFT_426147</name>
</gene>
<dbReference type="InParanoid" id="A0A165JZ64"/>
<evidence type="ECO:0000313" key="2">
    <source>
        <dbReference type="EMBL" id="KZT62458.1"/>
    </source>
</evidence>
<protein>
    <recommendedName>
        <fullName evidence="1">Helitron helicase-like domain-containing protein</fullName>
    </recommendedName>
</protein>
<dbReference type="AlphaFoldDB" id="A0A165JZ64"/>
<feature type="domain" description="Helitron helicase-like" evidence="1">
    <location>
        <begin position="4"/>
        <end position="60"/>
    </location>
</feature>
<dbReference type="Pfam" id="PF14214">
    <property type="entry name" value="Helitron_like_N"/>
    <property type="match status" value="1"/>
</dbReference>
<accession>A0A165JZ64</accession>
<proteinExistence type="predicted"/>